<keyword evidence="4" id="KW-1185">Reference proteome</keyword>
<evidence type="ECO:0000256" key="1">
    <source>
        <dbReference type="SAM" id="MobiDB-lite"/>
    </source>
</evidence>
<evidence type="ECO:0000313" key="4">
    <source>
        <dbReference type="Proteomes" id="UP000641646"/>
    </source>
</evidence>
<evidence type="ECO:0000313" key="3">
    <source>
        <dbReference type="EMBL" id="MBD2184709.1"/>
    </source>
</evidence>
<feature type="compositionally biased region" description="Acidic residues" evidence="1">
    <location>
        <begin position="582"/>
        <end position="605"/>
    </location>
</feature>
<accession>A0A926VLM1</accession>
<feature type="domain" description="GmrSD restriction endonucleases N-terminal" evidence="2">
    <location>
        <begin position="15"/>
        <end position="257"/>
    </location>
</feature>
<proteinExistence type="predicted"/>
<gene>
    <name evidence="3" type="ORF">H6G03_27180</name>
</gene>
<dbReference type="PANTHER" id="PTHR37292">
    <property type="entry name" value="VNG6097C"/>
    <property type="match status" value="1"/>
</dbReference>
<organism evidence="3 4">
    <name type="scientific">Aerosakkonema funiforme FACHB-1375</name>
    <dbReference type="NCBI Taxonomy" id="2949571"/>
    <lineage>
        <taxon>Bacteria</taxon>
        <taxon>Bacillati</taxon>
        <taxon>Cyanobacteriota</taxon>
        <taxon>Cyanophyceae</taxon>
        <taxon>Oscillatoriophycideae</taxon>
        <taxon>Aerosakkonematales</taxon>
        <taxon>Aerosakkonemataceae</taxon>
        <taxon>Aerosakkonema</taxon>
    </lineage>
</organism>
<dbReference type="InterPro" id="IPR004919">
    <property type="entry name" value="GmrSD_N"/>
</dbReference>
<dbReference type="PANTHER" id="PTHR37292:SF2">
    <property type="entry name" value="DUF262 DOMAIN-CONTAINING PROTEIN"/>
    <property type="match status" value="1"/>
</dbReference>
<evidence type="ECO:0000259" key="2">
    <source>
        <dbReference type="Pfam" id="PF03235"/>
    </source>
</evidence>
<reference evidence="3" key="2">
    <citation type="submission" date="2020-08" db="EMBL/GenBank/DDBJ databases">
        <authorList>
            <person name="Chen M."/>
            <person name="Teng W."/>
            <person name="Zhao L."/>
            <person name="Hu C."/>
            <person name="Zhou Y."/>
            <person name="Han B."/>
            <person name="Song L."/>
            <person name="Shu W."/>
        </authorList>
    </citation>
    <scope>NUCLEOTIDE SEQUENCE</scope>
    <source>
        <strain evidence="3">FACHB-1375</strain>
    </source>
</reference>
<name>A0A926VLM1_9CYAN</name>
<protein>
    <submittedName>
        <fullName evidence="3">DUF262 domain-containing protein</fullName>
    </submittedName>
</protein>
<dbReference type="RefSeq" id="WP_190471638.1">
    <property type="nucleotide sequence ID" value="NZ_JACJPW010000092.1"/>
</dbReference>
<reference evidence="3" key="1">
    <citation type="journal article" date="2015" name="ISME J.">
        <title>Draft Genome Sequence of Streptomyces incarnatus NRRL8089, which Produces the Nucleoside Antibiotic Sinefungin.</title>
        <authorList>
            <person name="Oshima K."/>
            <person name="Hattori M."/>
            <person name="Shimizu H."/>
            <person name="Fukuda K."/>
            <person name="Nemoto M."/>
            <person name="Inagaki K."/>
            <person name="Tamura T."/>
        </authorList>
    </citation>
    <scope>NUCLEOTIDE SEQUENCE</scope>
    <source>
        <strain evidence="3">FACHB-1375</strain>
    </source>
</reference>
<feature type="region of interest" description="Disordered" evidence="1">
    <location>
        <begin position="579"/>
        <end position="605"/>
    </location>
</feature>
<dbReference type="Pfam" id="PF03235">
    <property type="entry name" value="GmrSD_N"/>
    <property type="match status" value="1"/>
</dbReference>
<dbReference type="EMBL" id="JACJPW010000092">
    <property type="protein sequence ID" value="MBD2184709.1"/>
    <property type="molecule type" value="Genomic_DNA"/>
</dbReference>
<sequence length="605" mass="69562">MPAIKNFDNTTEALLDLLRSTKEGKTQLPDFQRSWVWNDEQIRSLLASISLSYPVGVVMMLQTGNPDVRFQSRPIEGVTLNNSIQPERLILDGQQRLTSLVQSLLLGKPVITKDARGKNIHRWYYINIVKALDPNFEREEAIVSLPEDKIIRNFRGVIEEDYSTPQKEYENSLFPVAQISDYSDWMTNYNEFWDYDREKVKLFNKFNQEIIKPFEQYQVPVILLRKETPREAVCQVFEKVNTGGVSLTVFELITATFAANEFDLREDWAKREKELKKPQYQVLRNIQNTEFLQAVTLCVTYEKPPVSCKRKDILKLNLQQYEKWANSVTQGFKQAAELLHTQKIFTERDLPYQTQLTALAAILATLGNPVNHAEDNAKLIRWYWCGVFGELYGSAIESRLAKDLQEVVELIKNNGSEPVTIRDANFAPSRLQYLYSRRSAAYKGLSALLLRDGGCDFHTGYPIDTLKNFDLPIDIHHIFPRQWCQKNGIKAELYDSVINKTPLSAKTNRQIGSNPPSIYLAKIQKDTGISEAKMDEILRSHVIDPVALRADDFDAFFQARQKALLERIEKAMGKNLVPVPDESVESIDRDEYDDLDNEDDFPQAS</sequence>
<comment type="caution">
    <text evidence="3">The sequence shown here is derived from an EMBL/GenBank/DDBJ whole genome shotgun (WGS) entry which is preliminary data.</text>
</comment>
<dbReference type="Proteomes" id="UP000641646">
    <property type="component" value="Unassembled WGS sequence"/>
</dbReference>
<dbReference type="AlphaFoldDB" id="A0A926VLM1"/>